<keyword evidence="1" id="KW-1133">Transmembrane helix</keyword>
<feature type="transmembrane region" description="Helical" evidence="1">
    <location>
        <begin position="152"/>
        <end position="169"/>
    </location>
</feature>
<reference evidence="2 3" key="1">
    <citation type="submission" date="2023-09" db="EMBL/GenBank/DDBJ databases">
        <authorList>
            <person name="Rey-Velasco X."/>
        </authorList>
    </citation>
    <scope>NUCLEOTIDE SEQUENCE [LARGE SCALE GENOMIC DNA]</scope>
    <source>
        <strain evidence="2 3">W345</strain>
    </source>
</reference>
<gene>
    <name evidence="2" type="ORF">RM530_14495</name>
</gene>
<protein>
    <submittedName>
        <fullName evidence="2">DUF4400 domain-containing protein</fullName>
    </submittedName>
</protein>
<evidence type="ECO:0000256" key="1">
    <source>
        <dbReference type="SAM" id="Phobius"/>
    </source>
</evidence>
<comment type="caution">
    <text evidence="2">The sequence shown here is derived from an EMBL/GenBank/DDBJ whole genome shotgun (WGS) entry which is preliminary data.</text>
</comment>
<keyword evidence="1" id="KW-0472">Membrane</keyword>
<evidence type="ECO:0000313" key="2">
    <source>
        <dbReference type="EMBL" id="MDT0498557.1"/>
    </source>
</evidence>
<sequence length="176" mass="18827">MIDDEWQSSVGFAGERLPPLAYAIHDGLYAAFFEWTGLDYLVEGASDASTSRRPRALMARLVLAADTLLRTSAAGLQLFSLRLGVLALSAPFIGLVVIGAAADGLVTWYWRRTGAGRESGFVFHRAKRAIAVAALALCFAYLVPPVAMDGRIAIAGFAVVAAIALRLAVGHFKKYI</sequence>
<accession>A0ABU2WL12</accession>
<proteinExistence type="predicted"/>
<dbReference type="RefSeq" id="WP_311365967.1">
    <property type="nucleotide sequence ID" value="NZ_JAVRIC010000023.1"/>
</dbReference>
<organism evidence="2 3">
    <name type="scientific">Banduia mediterranea</name>
    <dbReference type="NCBI Taxonomy" id="3075609"/>
    <lineage>
        <taxon>Bacteria</taxon>
        <taxon>Pseudomonadati</taxon>
        <taxon>Pseudomonadota</taxon>
        <taxon>Gammaproteobacteria</taxon>
        <taxon>Nevskiales</taxon>
        <taxon>Algiphilaceae</taxon>
        <taxon>Banduia</taxon>
    </lineage>
</organism>
<evidence type="ECO:0000313" key="3">
    <source>
        <dbReference type="Proteomes" id="UP001254608"/>
    </source>
</evidence>
<feature type="transmembrane region" description="Helical" evidence="1">
    <location>
        <begin position="129"/>
        <end position="146"/>
    </location>
</feature>
<name>A0ABU2WL12_9GAMM</name>
<dbReference type="InterPro" id="IPR022266">
    <property type="entry name" value="DtrJ-like"/>
</dbReference>
<dbReference type="Proteomes" id="UP001254608">
    <property type="component" value="Unassembled WGS sequence"/>
</dbReference>
<keyword evidence="3" id="KW-1185">Reference proteome</keyword>
<dbReference type="EMBL" id="JAVRIC010000023">
    <property type="protein sequence ID" value="MDT0498557.1"/>
    <property type="molecule type" value="Genomic_DNA"/>
</dbReference>
<dbReference type="Pfam" id="PF14348">
    <property type="entry name" value="DtrJ-like"/>
    <property type="match status" value="1"/>
</dbReference>
<keyword evidence="1" id="KW-0812">Transmembrane</keyword>
<feature type="transmembrane region" description="Helical" evidence="1">
    <location>
        <begin position="85"/>
        <end position="109"/>
    </location>
</feature>